<dbReference type="Proteomes" id="UP000256710">
    <property type="component" value="Unassembled WGS sequence"/>
</dbReference>
<dbReference type="EMBL" id="OFTC01000028">
    <property type="protein sequence ID" value="SOZ37026.1"/>
    <property type="molecule type" value="Genomic_DNA"/>
</dbReference>
<organism evidence="1 2">
    <name type="scientific">Cupriavidus neocaledonicus</name>
    <dbReference type="NCBI Taxonomy" id="1040979"/>
    <lineage>
        <taxon>Bacteria</taxon>
        <taxon>Pseudomonadati</taxon>
        <taxon>Pseudomonadota</taxon>
        <taxon>Betaproteobacteria</taxon>
        <taxon>Burkholderiales</taxon>
        <taxon>Burkholderiaceae</taxon>
        <taxon>Cupriavidus</taxon>
    </lineage>
</organism>
<comment type="caution">
    <text evidence="1">The sequence shown here is derived from an EMBL/GenBank/DDBJ whole genome shotgun (WGS) entry which is preliminary data.</text>
</comment>
<keyword evidence="2" id="KW-1185">Reference proteome</keyword>
<gene>
    <name evidence="1" type="ORF">CBM2605_A60270</name>
</gene>
<evidence type="ECO:0008006" key="3">
    <source>
        <dbReference type="Google" id="ProtNLM"/>
    </source>
</evidence>
<name>A0ABY1V2R9_9BURK</name>
<proteinExistence type="predicted"/>
<evidence type="ECO:0000313" key="1">
    <source>
        <dbReference type="EMBL" id="SOZ37026.1"/>
    </source>
</evidence>
<sequence>MAEGWGGQAPKRCLNGSINRLLLVRLCLDV</sequence>
<reference evidence="1 2" key="1">
    <citation type="submission" date="2018-01" db="EMBL/GenBank/DDBJ databases">
        <authorList>
            <person name="Clerissi C."/>
        </authorList>
    </citation>
    <scope>NUCLEOTIDE SEQUENCE [LARGE SCALE GENOMIC DNA]</scope>
    <source>
        <strain evidence="1">Cupriavidus taiwanensis STM 6082</strain>
    </source>
</reference>
<protein>
    <recommendedName>
        <fullName evidence="3">Transposase</fullName>
    </recommendedName>
</protein>
<evidence type="ECO:0000313" key="2">
    <source>
        <dbReference type="Proteomes" id="UP000256710"/>
    </source>
</evidence>
<accession>A0ABY1V2R9</accession>